<dbReference type="AlphaFoldDB" id="A0A6A1UME7"/>
<sequence>MVAEEGFLKLFDSNWYERIIFSEEVPISRPAATTRSAHQIQAEIQVEPKLFRLPTLHVRSLSDQFPHSIASFSCDSVSPKAKAVVTTPRLKTILLGLQFGD</sequence>
<dbReference type="OrthoDB" id="1911878at2759"/>
<evidence type="ECO:0000313" key="1">
    <source>
        <dbReference type="EMBL" id="KAB1200957.1"/>
    </source>
</evidence>
<reference evidence="1 2" key="1">
    <citation type="journal article" date="2019" name="Plant Biotechnol. J.">
        <title>The red bayberry genome and genetic basis of sex determination.</title>
        <authorList>
            <person name="Jia H.M."/>
            <person name="Jia H.J."/>
            <person name="Cai Q.L."/>
            <person name="Wang Y."/>
            <person name="Zhao H.B."/>
            <person name="Yang W.F."/>
            <person name="Wang G.Y."/>
            <person name="Li Y.H."/>
            <person name="Zhan D.L."/>
            <person name="Shen Y.T."/>
            <person name="Niu Q.F."/>
            <person name="Chang L."/>
            <person name="Qiu J."/>
            <person name="Zhao L."/>
            <person name="Xie H.B."/>
            <person name="Fu W.Y."/>
            <person name="Jin J."/>
            <person name="Li X.W."/>
            <person name="Jiao Y."/>
            <person name="Zhou C.C."/>
            <person name="Tu T."/>
            <person name="Chai C.Y."/>
            <person name="Gao J.L."/>
            <person name="Fan L.J."/>
            <person name="van de Weg E."/>
            <person name="Wang J.Y."/>
            <person name="Gao Z.S."/>
        </authorList>
    </citation>
    <scope>NUCLEOTIDE SEQUENCE [LARGE SCALE GENOMIC DNA]</scope>
    <source>
        <tissue evidence="1">Leaves</tissue>
    </source>
</reference>
<dbReference type="EMBL" id="RXIC02000106">
    <property type="protein sequence ID" value="KAB1200957.1"/>
    <property type="molecule type" value="Genomic_DNA"/>
</dbReference>
<dbReference type="Proteomes" id="UP000516437">
    <property type="component" value="Unassembled WGS sequence"/>
</dbReference>
<keyword evidence="2" id="KW-1185">Reference proteome</keyword>
<proteinExistence type="predicted"/>
<protein>
    <submittedName>
        <fullName evidence="1">Uncharacterized protein</fullName>
    </submittedName>
</protein>
<accession>A0A6A1UME7</accession>
<gene>
    <name evidence="1" type="ORF">CJ030_MR0G005506</name>
</gene>
<evidence type="ECO:0000313" key="2">
    <source>
        <dbReference type="Proteomes" id="UP000516437"/>
    </source>
</evidence>
<name>A0A6A1UME7_9ROSI</name>
<organism evidence="1 2">
    <name type="scientific">Morella rubra</name>
    <name type="common">Chinese bayberry</name>
    <dbReference type="NCBI Taxonomy" id="262757"/>
    <lineage>
        <taxon>Eukaryota</taxon>
        <taxon>Viridiplantae</taxon>
        <taxon>Streptophyta</taxon>
        <taxon>Embryophyta</taxon>
        <taxon>Tracheophyta</taxon>
        <taxon>Spermatophyta</taxon>
        <taxon>Magnoliopsida</taxon>
        <taxon>eudicotyledons</taxon>
        <taxon>Gunneridae</taxon>
        <taxon>Pentapetalae</taxon>
        <taxon>rosids</taxon>
        <taxon>fabids</taxon>
        <taxon>Fagales</taxon>
        <taxon>Myricaceae</taxon>
        <taxon>Morella</taxon>
    </lineage>
</organism>
<comment type="caution">
    <text evidence="1">The sequence shown here is derived from an EMBL/GenBank/DDBJ whole genome shotgun (WGS) entry which is preliminary data.</text>
</comment>